<name>A0A4Y1WYN7_9BACT</name>
<evidence type="ECO:0000256" key="7">
    <source>
        <dbReference type="SAM" id="Phobius"/>
    </source>
</evidence>
<feature type="domain" description="ABC3 transporter permease C-terminal" evidence="8">
    <location>
        <begin position="283"/>
        <end position="409"/>
    </location>
</feature>
<keyword evidence="4 7" id="KW-1133">Transmembrane helix</keyword>
<evidence type="ECO:0000259" key="8">
    <source>
        <dbReference type="Pfam" id="PF02687"/>
    </source>
</evidence>
<comment type="subcellular location">
    <subcellularLocation>
        <location evidence="1">Cell membrane</location>
        <topology evidence="1">Multi-pass membrane protein</topology>
    </subcellularLocation>
</comment>
<comment type="similarity">
    <text evidence="6">Belongs to the ABC-4 integral membrane protein family.</text>
</comment>
<dbReference type="InterPro" id="IPR003838">
    <property type="entry name" value="ABC3_permease_C"/>
</dbReference>
<evidence type="ECO:0000256" key="4">
    <source>
        <dbReference type="ARBA" id="ARBA00022989"/>
    </source>
</evidence>
<dbReference type="PANTHER" id="PTHR30572">
    <property type="entry name" value="MEMBRANE COMPONENT OF TRANSPORTER-RELATED"/>
    <property type="match status" value="1"/>
</dbReference>
<dbReference type="EMBL" id="AP019736">
    <property type="protein sequence ID" value="BBL06111.1"/>
    <property type="molecule type" value="Genomic_DNA"/>
</dbReference>
<protein>
    <submittedName>
        <fullName evidence="10">ABC transporter permease</fullName>
    </submittedName>
</protein>
<feature type="domain" description="MacB-like periplasmic core" evidence="9">
    <location>
        <begin position="19"/>
        <end position="235"/>
    </location>
</feature>
<evidence type="ECO:0000256" key="2">
    <source>
        <dbReference type="ARBA" id="ARBA00022475"/>
    </source>
</evidence>
<accession>A0A4Y1WYN7</accession>
<keyword evidence="2" id="KW-1003">Cell membrane</keyword>
<dbReference type="Pfam" id="PF12704">
    <property type="entry name" value="MacB_PCD"/>
    <property type="match status" value="1"/>
</dbReference>
<evidence type="ECO:0000256" key="5">
    <source>
        <dbReference type="ARBA" id="ARBA00023136"/>
    </source>
</evidence>
<sequence>MRELLLEIWTSVRRNKLRTFLTGFSVAWGIFMLVILLGSGNGLKNGVESNFGDYATNSIDLYGGWTSKPWEGYDRNRRIRLTNRDLEILEREFPEVEQVAANTWLSSKKIAYEGEFMDVSLRGSLPEVARIEGIKVARGRFINDADIRDYRKSALIDEATSLVLFKGADPLGKFVRVDSLTFKIVGVTQGDAMRNNAVCIIPLSTGQLIYNANEPYVNNAIITVRDIRTDAEMEDFEKRLTGRLAAEHHYDPTDESAIWINNTMERYKDMMIVFGGINLFVWIIGLGTLLAGIVGVSNIMLVTVTERTAEFGIRKALGARPRSIIRLILTESVMITAAFGYMGMVLGVAVMEAVNYYLTQTPADTSETGFAPTIFLDPTLNLGVAVSATVVLVIAGLIAGYVPAYRAAQLKTIDALRYNK</sequence>
<dbReference type="Pfam" id="PF02687">
    <property type="entry name" value="FtsX"/>
    <property type="match status" value="1"/>
</dbReference>
<evidence type="ECO:0000256" key="1">
    <source>
        <dbReference type="ARBA" id="ARBA00004651"/>
    </source>
</evidence>
<keyword evidence="3 7" id="KW-0812">Transmembrane</keyword>
<dbReference type="Proteomes" id="UP000319374">
    <property type="component" value="Chromosome"/>
</dbReference>
<evidence type="ECO:0000256" key="3">
    <source>
        <dbReference type="ARBA" id="ARBA00022692"/>
    </source>
</evidence>
<dbReference type="GO" id="GO:0005886">
    <property type="term" value="C:plasma membrane"/>
    <property type="evidence" value="ECO:0007669"/>
    <property type="project" value="UniProtKB-SubCell"/>
</dbReference>
<feature type="transmembrane region" description="Helical" evidence="7">
    <location>
        <begin position="382"/>
        <end position="402"/>
    </location>
</feature>
<keyword evidence="5 7" id="KW-0472">Membrane</keyword>
<dbReference type="KEGG" id="ada:A5CPEGH6_07490"/>
<organism evidence="10 11">
    <name type="scientific">Alistipes dispar</name>
    <dbReference type="NCBI Taxonomy" id="2585119"/>
    <lineage>
        <taxon>Bacteria</taxon>
        <taxon>Pseudomonadati</taxon>
        <taxon>Bacteroidota</taxon>
        <taxon>Bacteroidia</taxon>
        <taxon>Bacteroidales</taxon>
        <taxon>Rikenellaceae</taxon>
        <taxon>Alistipes</taxon>
    </lineage>
</organism>
<reference evidence="11" key="1">
    <citation type="submission" date="2019-06" db="EMBL/GenBank/DDBJ databases">
        <title>Alistipes onderdonkii subsp. vulgaris subsp. nov., Alistipes dispar sp. nov. and Alistipes communis sp. nov., isolated from human faeces, and creation of Alistipes onderdonkii subsp. onderdonkii subsp. nov.</title>
        <authorList>
            <person name="Sakamoto M."/>
            <person name="Ikeyama N."/>
            <person name="Ogata Y."/>
            <person name="Suda W."/>
            <person name="Iino T."/>
            <person name="Hattori M."/>
            <person name="Ohkuma M."/>
        </authorList>
    </citation>
    <scope>NUCLEOTIDE SEQUENCE [LARGE SCALE GENOMIC DNA]</scope>
    <source>
        <strain evidence="11">5CPEGH6</strain>
    </source>
</reference>
<feature type="transmembrane region" description="Helical" evidence="7">
    <location>
        <begin position="324"/>
        <end position="350"/>
    </location>
</feature>
<keyword evidence="11" id="KW-1185">Reference proteome</keyword>
<evidence type="ECO:0000256" key="6">
    <source>
        <dbReference type="ARBA" id="ARBA00038076"/>
    </source>
</evidence>
<feature type="transmembrane region" description="Helical" evidence="7">
    <location>
        <begin position="279"/>
        <end position="304"/>
    </location>
</feature>
<dbReference type="GeneID" id="98672721"/>
<evidence type="ECO:0000259" key="9">
    <source>
        <dbReference type="Pfam" id="PF12704"/>
    </source>
</evidence>
<dbReference type="InterPro" id="IPR050250">
    <property type="entry name" value="Macrolide_Exporter_MacB"/>
</dbReference>
<dbReference type="OrthoDB" id="9770036at2"/>
<evidence type="ECO:0000313" key="11">
    <source>
        <dbReference type="Proteomes" id="UP000319374"/>
    </source>
</evidence>
<dbReference type="PANTHER" id="PTHR30572:SF4">
    <property type="entry name" value="ABC TRANSPORTER PERMEASE YTRF"/>
    <property type="match status" value="1"/>
</dbReference>
<dbReference type="GO" id="GO:0022857">
    <property type="term" value="F:transmembrane transporter activity"/>
    <property type="evidence" value="ECO:0007669"/>
    <property type="project" value="TreeGrafter"/>
</dbReference>
<dbReference type="AlphaFoldDB" id="A0A4Y1WYN7"/>
<gene>
    <name evidence="10" type="ORF">A5CPEGH6_07490</name>
</gene>
<dbReference type="InterPro" id="IPR025857">
    <property type="entry name" value="MacB_PCD"/>
</dbReference>
<proteinExistence type="inferred from homology"/>
<feature type="transmembrane region" description="Helical" evidence="7">
    <location>
        <begin position="20"/>
        <end position="40"/>
    </location>
</feature>
<evidence type="ECO:0000313" key="10">
    <source>
        <dbReference type="EMBL" id="BBL06111.1"/>
    </source>
</evidence>
<dbReference type="RefSeq" id="WP_141427956.1">
    <property type="nucleotide sequence ID" value="NZ_AP019736.1"/>
</dbReference>